<organism evidence="2 3">
    <name type="scientific">Drosophila suzukii</name>
    <name type="common">Spotted-wing drosophila fruit fly</name>
    <dbReference type="NCBI Taxonomy" id="28584"/>
    <lineage>
        <taxon>Eukaryota</taxon>
        <taxon>Metazoa</taxon>
        <taxon>Ecdysozoa</taxon>
        <taxon>Arthropoda</taxon>
        <taxon>Hexapoda</taxon>
        <taxon>Insecta</taxon>
        <taxon>Pterygota</taxon>
        <taxon>Neoptera</taxon>
        <taxon>Endopterygota</taxon>
        <taxon>Diptera</taxon>
        <taxon>Brachycera</taxon>
        <taxon>Muscomorpha</taxon>
        <taxon>Ephydroidea</taxon>
        <taxon>Drosophilidae</taxon>
        <taxon>Drosophila</taxon>
        <taxon>Sophophora</taxon>
    </lineage>
</organism>
<reference evidence="3" key="2">
    <citation type="submission" date="2025-08" db="UniProtKB">
        <authorList>
            <consortium name="RefSeq"/>
        </authorList>
    </citation>
    <scope>IDENTIFICATION</scope>
</reference>
<keyword evidence="1" id="KW-0732">Signal</keyword>
<dbReference type="Proteomes" id="UP001652628">
    <property type="component" value="Chromosome 2"/>
</dbReference>
<keyword evidence="2" id="KW-1185">Reference proteome</keyword>
<evidence type="ECO:0000313" key="3">
    <source>
        <dbReference type="RefSeq" id="XP_070854443.1"/>
    </source>
</evidence>
<feature type="signal peptide" evidence="1">
    <location>
        <begin position="1"/>
        <end position="23"/>
    </location>
</feature>
<dbReference type="GeneID" id="139354081"/>
<reference evidence="2" key="1">
    <citation type="submission" date="2025-05" db="UniProtKB">
        <authorList>
            <consortium name="RefSeq"/>
        </authorList>
    </citation>
    <scope>NUCLEOTIDE SEQUENCE [LARGE SCALE GENOMIC DNA]</scope>
</reference>
<feature type="chain" id="PRO_5046417357" evidence="1">
    <location>
        <begin position="24"/>
        <end position="406"/>
    </location>
</feature>
<evidence type="ECO:0000313" key="2">
    <source>
        <dbReference type="Proteomes" id="UP001652628"/>
    </source>
</evidence>
<name>A0ABM4TWT5_DROSZ</name>
<dbReference type="RefSeq" id="XP_070854443.1">
    <property type="nucleotide sequence ID" value="XM_070998342.1"/>
</dbReference>
<protein>
    <submittedName>
        <fullName evidence="3">Uncharacterized protein</fullName>
    </submittedName>
</protein>
<accession>A0ABM4TWT5</accession>
<gene>
    <name evidence="3" type="primary">LOC139354081</name>
</gene>
<sequence>MARELRTFSTALVILLLATLNLPRRYFPCFHWDIDTHGLSIPSSVLIAACHSFPCFLHLVTPFVRDRCLFAYRYRRCGVATCSFRYFHRGRLFHFREPIDRTIVQAPPSLARGDFAIFIALESRCGEDFAFTLQPGQQAAGVAHACPVLFKPHPQSNSWPRAPFSCYLGNHCVFFFDFFDRLFYCANTRVPATPSLTRYRRPPPLTRTQRLPPFRRAVATAGASSIPSGHSLLAISRQPPSSGAATCRMNCGRGRVAPGVEVCRCNGGLWVTGGSGHTQGPFSSDSASRCRRRRCWRARARCRRDPRILPASRPGIPRIHLRFPLLLYPGLLLRWYRRGPFGPRPYQRLLSPPHALRTANAASHRQREQRSYSLGGYYCAKQYLAVIPRNHGPLFLFLNSLLLVHI</sequence>
<evidence type="ECO:0000256" key="1">
    <source>
        <dbReference type="SAM" id="SignalP"/>
    </source>
</evidence>
<proteinExistence type="predicted"/>